<protein>
    <recommendedName>
        <fullName evidence="1">G domain-containing protein</fullName>
    </recommendedName>
</protein>
<evidence type="ECO:0000259" key="1">
    <source>
        <dbReference type="Pfam" id="PF01926"/>
    </source>
</evidence>
<dbReference type="EMBL" id="CAJJDM010000162">
    <property type="protein sequence ID" value="CAD8114030.1"/>
    <property type="molecule type" value="Genomic_DNA"/>
</dbReference>
<proteinExistence type="predicted"/>
<reference evidence="2" key="1">
    <citation type="submission" date="2021-01" db="EMBL/GenBank/DDBJ databases">
        <authorList>
            <consortium name="Genoscope - CEA"/>
            <person name="William W."/>
        </authorList>
    </citation>
    <scope>NUCLEOTIDE SEQUENCE</scope>
</reference>
<dbReference type="OMA" id="SMHEIMH"/>
<dbReference type="AlphaFoldDB" id="A0A8S1QHM2"/>
<dbReference type="Pfam" id="PF01926">
    <property type="entry name" value="MMR_HSR1"/>
    <property type="match status" value="1"/>
</dbReference>
<dbReference type="Proteomes" id="UP000688137">
    <property type="component" value="Unassembled WGS sequence"/>
</dbReference>
<dbReference type="GO" id="GO:0005525">
    <property type="term" value="F:GTP binding"/>
    <property type="evidence" value="ECO:0007669"/>
    <property type="project" value="InterPro"/>
</dbReference>
<name>A0A8S1QHM2_PARPR</name>
<accession>A0A8S1QHM2</accession>
<dbReference type="InterPro" id="IPR006073">
    <property type="entry name" value="GTP-bd"/>
</dbReference>
<comment type="caution">
    <text evidence="2">The sequence shown here is derived from an EMBL/GenBank/DDBJ whole genome shotgun (WGS) entry which is preliminary data.</text>
</comment>
<evidence type="ECO:0000313" key="2">
    <source>
        <dbReference type="EMBL" id="CAD8114030.1"/>
    </source>
</evidence>
<evidence type="ECO:0000313" key="3">
    <source>
        <dbReference type="Proteomes" id="UP000688137"/>
    </source>
</evidence>
<keyword evidence="3" id="KW-1185">Reference proteome</keyword>
<feature type="domain" description="G" evidence="1">
    <location>
        <begin position="5"/>
        <end position="90"/>
    </location>
</feature>
<sequence>MAKRQIVLTGFLGSGKTTLFNLICNSNQPVRQGGNSLTRQTFLKEAAYGSGFRVLDTPGYGAKAEKIIHAVGILNALSEGPVSQIFLIVKWERIEFMQDYLKSMVVKFRRFKHLLTAAVTHWDTADKEKIKIDQEQFIILCKGFGIDSVIFVSKFDSGYKVCTQIDTILNKCQAEKIELTEAEFYSNFDLIELKQDIELELEFQKENVNNKFRKIALVIREFIINFNEANPSMYEVMHYLALETKNIAEKIISDFEIQNNDSFSKLFQYHSNPSLAYLRQKKLLNLPNKKMKGDKNHFFNFIKACPFCNTIWLKVAGCGGVTTCGEFPVKDEYFNNFKMPLKYEFTITEKGITYKINEKYKQNEEKIKKYKNSESFWFKILQNQSPSSQIYHQPLKEKRKGCGKPIVWDEIPALSGKQLKELIDPGLMDYFVQEVPKEELKKTLMKAQKSVQDQVEIMKKENKVYKL</sequence>
<organism evidence="2 3">
    <name type="scientific">Paramecium primaurelia</name>
    <dbReference type="NCBI Taxonomy" id="5886"/>
    <lineage>
        <taxon>Eukaryota</taxon>
        <taxon>Sar</taxon>
        <taxon>Alveolata</taxon>
        <taxon>Ciliophora</taxon>
        <taxon>Intramacronucleata</taxon>
        <taxon>Oligohymenophorea</taxon>
        <taxon>Peniculida</taxon>
        <taxon>Parameciidae</taxon>
        <taxon>Paramecium</taxon>
    </lineage>
</organism>
<gene>
    <name evidence="2" type="ORF">PPRIM_AZ9-3.1.T1570112</name>
</gene>